<dbReference type="GO" id="GO:0005249">
    <property type="term" value="F:voltage-gated potassium channel activity"/>
    <property type="evidence" value="ECO:0007669"/>
    <property type="project" value="InterPro"/>
</dbReference>
<proteinExistence type="predicted"/>
<feature type="compositionally biased region" description="Basic and acidic residues" evidence="5">
    <location>
        <begin position="44"/>
        <end position="58"/>
    </location>
</feature>
<dbReference type="SUPFAM" id="SSF51206">
    <property type="entry name" value="cAMP-binding domain-like"/>
    <property type="match status" value="1"/>
</dbReference>
<evidence type="ECO:0000256" key="2">
    <source>
        <dbReference type="ARBA" id="ARBA00022692"/>
    </source>
</evidence>
<evidence type="ECO:0000313" key="8">
    <source>
        <dbReference type="EMBL" id="GBG31745.1"/>
    </source>
</evidence>
<dbReference type="OrthoDB" id="447251at2759"/>
<keyword evidence="9" id="KW-1185">Reference proteome</keyword>
<dbReference type="AlphaFoldDB" id="A0A2R5GM89"/>
<evidence type="ECO:0000256" key="3">
    <source>
        <dbReference type="ARBA" id="ARBA00022989"/>
    </source>
</evidence>
<dbReference type="Gene3D" id="2.60.120.10">
    <property type="entry name" value="Jelly Rolls"/>
    <property type="match status" value="1"/>
</dbReference>
<feature type="compositionally biased region" description="Polar residues" evidence="5">
    <location>
        <begin position="125"/>
        <end position="137"/>
    </location>
</feature>
<dbReference type="PRINTS" id="PR01463">
    <property type="entry name" value="EAGCHANLFMLY"/>
</dbReference>
<evidence type="ECO:0000256" key="5">
    <source>
        <dbReference type="SAM" id="MobiDB-lite"/>
    </source>
</evidence>
<keyword evidence="3 6" id="KW-1133">Transmembrane helix</keyword>
<feature type="transmembrane region" description="Helical" evidence="6">
    <location>
        <begin position="440"/>
        <end position="461"/>
    </location>
</feature>
<comment type="caution">
    <text evidence="8">The sequence shown here is derived from an EMBL/GenBank/DDBJ whole genome shotgun (WGS) entry which is preliminary data.</text>
</comment>
<evidence type="ECO:0000259" key="7">
    <source>
        <dbReference type="Pfam" id="PF00520"/>
    </source>
</evidence>
<dbReference type="GO" id="GO:0042391">
    <property type="term" value="P:regulation of membrane potential"/>
    <property type="evidence" value="ECO:0007669"/>
    <property type="project" value="TreeGrafter"/>
</dbReference>
<dbReference type="Pfam" id="PF00520">
    <property type="entry name" value="Ion_trans"/>
    <property type="match status" value="1"/>
</dbReference>
<dbReference type="EMBL" id="BEYU01000105">
    <property type="protein sequence ID" value="GBG31745.1"/>
    <property type="molecule type" value="Genomic_DNA"/>
</dbReference>
<reference evidence="8 9" key="1">
    <citation type="submission" date="2017-12" db="EMBL/GenBank/DDBJ databases">
        <title>Sequencing, de novo assembly and annotation of complete genome of a new Thraustochytrid species, strain FCC1311.</title>
        <authorList>
            <person name="Sedici K."/>
            <person name="Godart F."/>
            <person name="Aiese Cigliano R."/>
            <person name="Sanseverino W."/>
            <person name="Barakat M."/>
            <person name="Ortet P."/>
            <person name="Marechal E."/>
            <person name="Cagnac O."/>
            <person name="Amato A."/>
        </authorList>
    </citation>
    <scope>NUCLEOTIDE SEQUENCE [LARGE SCALE GENOMIC DNA]</scope>
</reference>
<feature type="compositionally biased region" description="Acidic residues" evidence="5">
    <location>
        <begin position="310"/>
        <end position="322"/>
    </location>
</feature>
<dbReference type="InterPro" id="IPR003938">
    <property type="entry name" value="K_chnl_volt-dep_EAG/ELK/ERG"/>
</dbReference>
<feature type="compositionally biased region" description="Basic and acidic residues" evidence="5">
    <location>
        <begin position="323"/>
        <end position="332"/>
    </location>
</feature>
<dbReference type="SUPFAM" id="SSF81324">
    <property type="entry name" value="Voltage-gated potassium channels"/>
    <property type="match status" value="1"/>
</dbReference>
<accession>A0A2R5GM89</accession>
<name>A0A2R5GM89_9STRA</name>
<gene>
    <name evidence="8" type="ORF">FCC1311_079702</name>
</gene>
<feature type="compositionally biased region" description="Basic and acidic residues" evidence="5">
    <location>
        <begin position="20"/>
        <end position="35"/>
    </location>
</feature>
<feature type="transmembrane region" description="Helical" evidence="6">
    <location>
        <begin position="544"/>
        <end position="564"/>
    </location>
</feature>
<feature type="compositionally biased region" description="Basic and acidic residues" evidence="5">
    <location>
        <begin position="256"/>
        <end position="275"/>
    </location>
</feature>
<feature type="transmembrane region" description="Helical" evidence="6">
    <location>
        <begin position="473"/>
        <end position="495"/>
    </location>
</feature>
<feature type="domain" description="Ion transport" evidence="7">
    <location>
        <begin position="441"/>
        <end position="713"/>
    </location>
</feature>
<sequence>MARGAGNAGGKGEAAARGGQQREAHEREREREPRRPSATNLTEFYEHGGEAGASRRSDEEAEDDDLEAGAAASGQEENLDKARSSELSAGASSAGAQEGKQRNDARSARWRAMSEDDDDDLPGSRPSQVLQWMSTVDSVDGAAKRHAVPKSRANGQSKAAAGQQQQQQQQQQQSQTRRGSRLPGLKLGDGKKSSSKTQQQQQQQKKNSSQKKSPQPKQSEQLQSEQQQQPDKQPSSSLSAAEDALLRKDEDDEEEAGFKDKEMQERDHATDKLNDGEDPMETIPAGSHPDAREHGGEAVRRQRRERGQDENEEQEEDPEPQEQAERNRREMPKAYSTQYLDREAALDDDNETSLAIEEESPVYSKSDVISPGMINSSENTLQGFAMPQLDYRVDIDDDSQSTLTKVSETSSQLEEFRQEVRERFDGVAGRVIFPNSDWILAWDLLILLLILFCVIYVPFQIGISDGQLVYQRGWAFLVFTFINIIFIIDVALNFYRVYFDAQGRPVISRKRIQLHYLRGWFFIDVLACLPVDIIYRFVDTNIGGGINVMAFVNILRIFRLNRAYRIVQTNSRLLHLRMRMQQPALHLIFVMSIFLLFAHWGGCMYCFVALVEAGSFREQDVLDDSKPNWLQTYVNNGGLVDVVGNGINAAMGRYTLSLYWAITTISSVGYGDLTPHTLAEYWYTTVFMFFAGLMWSFFLGVVISTLEEMQEHTKEFQARIGQINRLSRYFQRVEDDEEPLPFDDPHLATNARQFLHKQMIASSGKSDGTKLTEMASVLSMVPPRLRNRLCLALVRKDLLTVSYFRHFAIDLHTIGGVASLCEIHQYDTGEIMYLERNVDATKRGVFIVREGVLAICEANSIRTRSMRILAGGGTIMDDYVLFPKDAPEVPPIVTIAFWTFSEVLFVPRKAIRALFRLHPEVWHSVGRWRVINIRLARWARSILGLQNQQSAPGRLVNTYSSGDFRRQVEDDSDRILRIKKASTGNNSSQPQQQS</sequence>
<evidence type="ECO:0000256" key="1">
    <source>
        <dbReference type="ARBA" id="ARBA00004141"/>
    </source>
</evidence>
<feature type="compositionally biased region" description="Low complexity" evidence="5">
    <location>
        <begin position="163"/>
        <end position="175"/>
    </location>
</feature>
<feature type="compositionally biased region" description="Low complexity" evidence="5">
    <location>
        <begin position="195"/>
        <end position="243"/>
    </location>
</feature>
<dbReference type="PANTHER" id="PTHR10217:SF435">
    <property type="entry name" value="POTASSIUM VOLTAGE-GATED CHANNEL PROTEIN EAG"/>
    <property type="match status" value="1"/>
</dbReference>
<feature type="transmembrane region" description="Helical" evidence="6">
    <location>
        <begin position="585"/>
        <end position="611"/>
    </location>
</feature>
<feature type="region of interest" description="Disordered" evidence="5">
    <location>
        <begin position="1"/>
        <end position="333"/>
    </location>
</feature>
<evidence type="ECO:0000256" key="6">
    <source>
        <dbReference type="SAM" id="Phobius"/>
    </source>
</evidence>
<dbReference type="InterPro" id="IPR005821">
    <property type="entry name" value="Ion_trans_dom"/>
</dbReference>
<dbReference type="InterPro" id="IPR050818">
    <property type="entry name" value="KCNH_animal-type"/>
</dbReference>
<comment type="subcellular location">
    <subcellularLocation>
        <location evidence="1">Membrane</location>
        <topology evidence="1">Multi-pass membrane protein</topology>
    </subcellularLocation>
</comment>
<dbReference type="InterPro" id="IPR014710">
    <property type="entry name" value="RmlC-like_jellyroll"/>
</dbReference>
<dbReference type="InterPro" id="IPR018490">
    <property type="entry name" value="cNMP-bd_dom_sf"/>
</dbReference>
<dbReference type="Gene3D" id="1.10.287.70">
    <property type="match status" value="1"/>
</dbReference>
<dbReference type="InParanoid" id="A0A2R5GM89"/>
<dbReference type="Proteomes" id="UP000241890">
    <property type="component" value="Unassembled WGS sequence"/>
</dbReference>
<keyword evidence="4 6" id="KW-0472">Membrane</keyword>
<protein>
    <submittedName>
        <fullName evidence="8">Potassium voltage-gated channel subfamily H member 1</fullName>
    </submittedName>
</protein>
<evidence type="ECO:0000313" key="9">
    <source>
        <dbReference type="Proteomes" id="UP000241890"/>
    </source>
</evidence>
<dbReference type="PANTHER" id="PTHR10217">
    <property type="entry name" value="VOLTAGE AND LIGAND GATED POTASSIUM CHANNEL"/>
    <property type="match status" value="1"/>
</dbReference>
<organism evidence="8 9">
    <name type="scientific">Hondaea fermentalgiana</name>
    <dbReference type="NCBI Taxonomy" id="2315210"/>
    <lineage>
        <taxon>Eukaryota</taxon>
        <taxon>Sar</taxon>
        <taxon>Stramenopiles</taxon>
        <taxon>Bigyra</taxon>
        <taxon>Labyrinthulomycetes</taxon>
        <taxon>Thraustochytrida</taxon>
        <taxon>Thraustochytriidae</taxon>
        <taxon>Hondaea</taxon>
    </lineage>
</organism>
<dbReference type="GO" id="GO:0005886">
    <property type="term" value="C:plasma membrane"/>
    <property type="evidence" value="ECO:0007669"/>
    <property type="project" value="TreeGrafter"/>
</dbReference>
<feature type="compositionally biased region" description="Basic and acidic residues" evidence="5">
    <location>
        <begin position="289"/>
        <end position="309"/>
    </location>
</feature>
<keyword evidence="2 6" id="KW-0812">Transmembrane</keyword>
<feature type="transmembrane region" description="Helical" evidence="6">
    <location>
        <begin position="681"/>
        <end position="706"/>
    </location>
</feature>
<feature type="compositionally biased region" description="Gly residues" evidence="5">
    <location>
        <begin position="1"/>
        <end position="12"/>
    </location>
</feature>
<feature type="compositionally biased region" description="Low complexity" evidence="5">
    <location>
        <begin position="85"/>
        <end position="96"/>
    </location>
</feature>
<evidence type="ECO:0000256" key="4">
    <source>
        <dbReference type="ARBA" id="ARBA00023136"/>
    </source>
</evidence>